<proteinExistence type="predicted"/>
<dbReference type="PANTHER" id="PTHR34501:SF9">
    <property type="entry name" value="MAJOR OUTER MEMBRANE PROTEIN P.IA"/>
    <property type="match status" value="1"/>
</dbReference>
<protein>
    <submittedName>
        <fullName evidence="12">Porin</fullName>
    </submittedName>
</protein>
<dbReference type="PANTHER" id="PTHR34501">
    <property type="entry name" value="PROTEIN YDDL-RELATED"/>
    <property type="match status" value="1"/>
</dbReference>
<dbReference type="Pfam" id="PF13609">
    <property type="entry name" value="Porin_4"/>
    <property type="match status" value="1"/>
</dbReference>
<evidence type="ECO:0000256" key="2">
    <source>
        <dbReference type="ARBA" id="ARBA00011233"/>
    </source>
</evidence>
<comment type="subunit">
    <text evidence="2">Homotrimer.</text>
</comment>
<dbReference type="Gene3D" id="2.40.160.10">
    <property type="entry name" value="Porin"/>
    <property type="match status" value="1"/>
</dbReference>
<keyword evidence="4" id="KW-1134">Transmembrane beta strand</keyword>
<evidence type="ECO:0000313" key="13">
    <source>
        <dbReference type="Proteomes" id="UP000661077"/>
    </source>
</evidence>
<dbReference type="InterPro" id="IPR023614">
    <property type="entry name" value="Porin_dom_sf"/>
</dbReference>
<accession>A0ABS1WUN9</accession>
<evidence type="ECO:0000256" key="3">
    <source>
        <dbReference type="ARBA" id="ARBA00022448"/>
    </source>
</evidence>
<keyword evidence="3" id="KW-0813">Transport</keyword>
<dbReference type="SUPFAM" id="SSF56935">
    <property type="entry name" value="Porins"/>
    <property type="match status" value="1"/>
</dbReference>
<comment type="subcellular location">
    <subcellularLocation>
        <location evidence="1">Cell outer membrane</location>
        <topology evidence="1">Multi-pass membrane protein</topology>
    </subcellularLocation>
</comment>
<keyword evidence="8" id="KW-0626">Porin</keyword>
<evidence type="ECO:0000256" key="8">
    <source>
        <dbReference type="ARBA" id="ARBA00023114"/>
    </source>
</evidence>
<keyword evidence="7" id="KW-0406">Ion transport</keyword>
<evidence type="ECO:0000256" key="5">
    <source>
        <dbReference type="ARBA" id="ARBA00022692"/>
    </source>
</evidence>
<name>A0ABS1WUN9_9GAMM</name>
<comment type="caution">
    <text evidence="12">The sequence shown here is derived from an EMBL/GenBank/DDBJ whole genome shotgun (WGS) entry which is preliminary data.</text>
</comment>
<keyword evidence="10" id="KW-0998">Cell outer membrane</keyword>
<reference evidence="12 13" key="1">
    <citation type="journal article" date="2021" name="Int. J. Syst. Evol. Microbiol.">
        <title>Steroidobacter gossypii sp. nov., isolated from soil of cotton cropping field.</title>
        <authorList>
            <person name="Huang R."/>
            <person name="Yang S."/>
            <person name="Zhen C."/>
            <person name="Liu W."/>
        </authorList>
    </citation>
    <scope>NUCLEOTIDE SEQUENCE [LARGE SCALE GENOMIC DNA]</scope>
    <source>
        <strain evidence="12 13">S1-65</strain>
    </source>
</reference>
<organism evidence="12 13">
    <name type="scientific">Steroidobacter gossypii</name>
    <dbReference type="NCBI Taxonomy" id="2805490"/>
    <lineage>
        <taxon>Bacteria</taxon>
        <taxon>Pseudomonadati</taxon>
        <taxon>Pseudomonadota</taxon>
        <taxon>Gammaproteobacteria</taxon>
        <taxon>Steroidobacterales</taxon>
        <taxon>Steroidobacteraceae</taxon>
        <taxon>Steroidobacter</taxon>
    </lineage>
</organism>
<keyword evidence="5" id="KW-0812">Transmembrane</keyword>
<evidence type="ECO:0000256" key="9">
    <source>
        <dbReference type="ARBA" id="ARBA00023136"/>
    </source>
</evidence>
<dbReference type="InterPro" id="IPR050298">
    <property type="entry name" value="Gram-neg_bact_OMP"/>
</dbReference>
<feature type="domain" description="Porin" evidence="11">
    <location>
        <begin position="4"/>
        <end position="371"/>
    </location>
</feature>
<evidence type="ECO:0000256" key="7">
    <source>
        <dbReference type="ARBA" id="ARBA00023065"/>
    </source>
</evidence>
<dbReference type="InterPro" id="IPR033900">
    <property type="entry name" value="Gram_neg_porin_domain"/>
</dbReference>
<keyword evidence="9" id="KW-0472">Membrane</keyword>
<sequence>MTLLAGPPAAAVEVDAGDWKLTASGNVNVHYIHSSCEEETVAAVTGGLACRGAAGEDKSSSISNGLLPAALAIGASTTQNGYDLTVTFGFYPGISTNDGSPNLQQGADLLNTALGTTSIDMRQVFMTFGNDSIGTFLLGRNIGLFGADVILADMTLPGVGAGNGNYAAPANTSLGSIGLGYIYTDWLGQINYTTPDLSGFKLTVGIFDPLEPITQGVATPEGSPGYHAKLQYTNGPIYLSASFIGQKHEGVTNADDFDSRGFDVGGKLTFGGLEIMGWYYAGEGMGTTALYLFGAAPGGEERDSDGFLAQVTYKFGDTKVGVNFGQSNLDLAPGEPISALVESNEKYTVGVYHSLTENLTLLAEFTDTKAEAHNGIENDSSNFNVGAYLSF</sequence>
<evidence type="ECO:0000256" key="4">
    <source>
        <dbReference type="ARBA" id="ARBA00022452"/>
    </source>
</evidence>
<dbReference type="Proteomes" id="UP000661077">
    <property type="component" value="Unassembled WGS sequence"/>
</dbReference>
<gene>
    <name evidence="12" type="ORF">JM946_08025</name>
</gene>
<keyword evidence="6" id="KW-0732">Signal</keyword>
<evidence type="ECO:0000313" key="12">
    <source>
        <dbReference type="EMBL" id="MBM0104690.1"/>
    </source>
</evidence>
<dbReference type="EMBL" id="JAEVLS010000002">
    <property type="protein sequence ID" value="MBM0104690.1"/>
    <property type="molecule type" value="Genomic_DNA"/>
</dbReference>
<keyword evidence="13" id="KW-1185">Reference proteome</keyword>
<evidence type="ECO:0000256" key="6">
    <source>
        <dbReference type="ARBA" id="ARBA00022729"/>
    </source>
</evidence>
<evidence type="ECO:0000259" key="11">
    <source>
        <dbReference type="Pfam" id="PF13609"/>
    </source>
</evidence>
<evidence type="ECO:0000256" key="1">
    <source>
        <dbReference type="ARBA" id="ARBA00004571"/>
    </source>
</evidence>
<evidence type="ECO:0000256" key="10">
    <source>
        <dbReference type="ARBA" id="ARBA00023237"/>
    </source>
</evidence>